<keyword evidence="3" id="KW-1185">Reference proteome</keyword>
<evidence type="ECO:0000313" key="3">
    <source>
        <dbReference type="Proteomes" id="UP000017836"/>
    </source>
</evidence>
<dbReference type="Gramene" id="ERM97759">
    <property type="protein sequence ID" value="ERM97759"/>
    <property type="gene ID" value="AMTR_s01245p00010450"/>
</dbReference>
<dbReference type="HOGENOM" id="CLU_1519888_0_0_1"/>
<organism evidence="2 3">
    <name type="scientific">Amborella trichopoda</name>
    <dbReference type="NCBI Taxonomy" id="13333"/>
    <lineage>
        <taxon>Eukaryota</taxon>
        <taxon>Viridiplantae</taxon>
        <taxon>Streptophyta</taxon>
        <taxon>Embryophyta</taxon>
        <taxon>Tracheophyta</taxon>
        <taxon>Spermatophyta</taxon>
        <taxon>Magnoliopsida</taxon>
        <taxon>Amborellales</taxon>
        <taxon>Amborellaceae</taxon>
        <taxon>Amborella</taxon>
    </lineage>
</organism>
<name>W1NSE8_AMBTC</name>
<dbReference type="EMBL" id="KI395852">
    <property type="protein sequence ID" value="ERM97759.1"/>
    <property type="molecule type" value="Genomic_DNA"/>
</dbReference>
<proteinExistence type="predicted"/>
<keyword evidence="1" id="KW-0472">Membrane</keyword>
<protein>
    <recommendedName>
        <fullName evidence="4">F-box associated domain-containing protein</fullName>
    </recommendedName>
</protein>
<keyword evidence="1" id="KW-1133">Transmembrane helix</keyword>
<feature type="transmembrane region" description="Helical" evidence="1">
    <location>
        <begin position="38"/>
        <end position="59"/>
    </location>
</feature>
<evidence type="ECO:0000313" key="2">
    <source>
        <dbReference type="EMBL" id="ERM97759.1"/>
    </source>
</evidence>
<evidence type="ECO:0000256" key="1">
    <source>
        <dbReference type="SAM" id="Phobius"/>
    </source>
</evidence>
<accession>W1NSE8</accession>
<dbReference type="Proteomes" id="UP000017836">
    <property type="component" value="Unassembled WGS sequence"/>
</dbReference>
<dbReference type="AlphaFoldDB" id="W1NSE8"/>
<gene>
    <name evidence="2" type="ORF">AMTR_s01245p00010450</name>
</gene>
<reference evidence="3" key="1">
    <citation type="journal article" date="2013" name="Science">
        <title>The Amborella genome and the evolution of flowering plants.</title>
        <authorList>
            <consortium name="Amborella Genome Project"/>
        </authorList>
    </citation>
    <scope>NUCLEOTIDE SEQUENCE [LARGE SCALE GENOMIC DNA]</scope>
</reference>
<sequence>MLCGNKFGFGLNVFNPITLDFMTVEKDFKFRYSFMFGFYYNPVSTTFYMLASSLFWMLYSSNAGKWMEVRSPGRRRWPLNVFRNILTCMLGKFYNVFYAGESGGYNIEVFDTAREEWEESLPLSTGLPRPDYSDFGFKFLEWDGHICFVHGWFHEGNRKECRMGIWVLRPRKEDGIK</sequence>
<keyword evidence="1" id="KW-0812">Transmembrane</keyword>
<evidence type="ECO:0008006" key="4">
    <source>
        <dbReference type="Google" id="ProtNLM"/>
    </source>
</evidence>